<dbReference type="PANTHER" id="PTHR11584:SF369">
    <property type="entry name" value="MITOGEN-ACTIVATED PROTEIN KINASE KINASE KINASE 19-RELATED"/>
    <property type="match status" value="1"/>
</dbReference>
<dbReference type="InterPro" id="IPR029787">
    <property type="entry name" value="Nucleotide_cyclase"/>
</dbReference>
<dbReference type="GO" id="GO:0005524">
    <property type="term" value="F:ATP binding"/>
    <property type="evidence" value="ECO:0007669"/>
    <property type="project" value="UniProtKB-UniRule"/>
</dbReference>
<protein>
    <recommendedName>
        <fullName evidence="9">Protein kinase domain-containing protein</fullName>
    </recommendedName>
</protein>
<dbReference type="PANTHER" id="PTHR11584">
    <property type="entry name" value="SERINE/THREONINE PROTEIN KINASE"/>
    <property type="match status" value="1"/>
</dbReference>
<dbReference type="InterPro" id="IPR017441">
    <property type="entry name" value="Protein_kinase_ATP_BS"/>
</dbReference>
<evidence type="ECO:0000256" key="8">
    <source>
        <dbReference type="SAM" id="Phobius"/>
    </source>
</evidence>
<evidence type="ECO:0000313" key="10">
    <source>
        <dbReference type="EMBL" id="ORC90050.1"/>
    </source>
</evidence>
<dbReference type="GO" id="GO:0004674">
    <property type="term" value="F:protein serine/threonine kinase activity"/>
    <property type="evidence" value="ECO:0007669"/>
    <property type="project" value="UniProtKB-KW"/>
</dbReference>
<gene>
    <name evidence="10" type="ORF">TM35_000091000</name>
</gene>
<evidence type="ECO:0000256" key="4">
    <source>
        <dbReference type="ARBA" id="ARBA00022741"/>
    </source>
</evidence>
<dbReference type="AlphaFoldDB" id="A0A1X0P0V2"/>
<organism evidence="10 11">
    <name type="scientific">Trypanosoma theileri</name>
    <dbReference type="NCBI Taxonomy" id="67003"/>
    <lineage>
        <taxon>Eukaryota</taxon>
        <taxon>Discoba</taxon>
        <taxon>Euglenozoa</taxon>
        <taxon>Kinetoplastea</taxon>
        <taxon>Metakinetoplastina</taxon>
        <taxon>Trypanosomatida</taxon>
        <taxon>Trypanosomatidae</taxon>
        <taxon>Trypanosoma</taxon>
    </lineage>
</organism>
<name>A0A1X0P0V2_9TRYP</name>
<keyword evidence="8" id="KW-1133">Transmembrane helix</keyword>
<keyword evidence="11" id="KW-1185">Reference proteome</keyword>
<evidence type="ECO:0000256" key="7">
    <source>
        <dbReference type="PROSITE-ProRule" id="PRU10141"/>
    </source>
</evidence>
<accession>A0A1X0P0V2</accession>
<dbReference type="RefSeq" id="XP_028884116.1">
    <property type="nucleotide sequence ID" value="XM_029024339.1"/>
</dbReference>
<dbReference type="SUPFAM" id="SSF55073">
    <property type="entry name" value="Nucleotide cyclase"/>
    <property type="match status" value="1"/>
</dbReference>
<keyword evidence="3" id="KW-0808">Transferase</keyword>
<keyword evidence="2" id="KW-0723">Serine/threonine-protein kinase</keyword>
<comment type="subcellular location">
    <subcellularLocation>
        <location evidence="1">Membrane</location>
        <topology evidence="1">Single-pass membrane protein</topology>
    </subcellularLocation>
</comment>
<evidence type="ECO:0000256" key="2">
    <source>
        <dbReference type="ARBA" id="ARBA00022527"/>
    </source>
</evidence>
<dbReference type="EMBL" id="NBCO01000009">
    <property type="protein sequence ID" value="ORC90050.1"/>
    <property type="molecule type" value="Genomic_DNA"/>
</dbReference>
<sequence length="1009" mass="112899">MPSSRGDVLPLEINVDEAQTTLPSREVSPGEVRPKMEPSVFYSLSDVSIFGTLFYFIFAGLCLVAVVLFVNIDYRLVNNSTRRAADTCGGTIASSTVDQGRGVLIGVSLLCVLLYLIFAVAAVRYLRRVSMELVSEVCQLFFSFDLLNRLRLESVPLYVNDHRDVDIITEKQTFLLECYSSQTELQNAQDAINDISLVLRLFRTWLPDAVFHKTPGDEANTLIEEGVSVAVSEAPTAVPTGAATTTATTITNTAATTTIVDVSNTVNPQNFSQFPSQKESSLNRSHDETGKSLAFLADGTKKVDTECSYRSLNISKIRRGIESGLKTKKVTVVVAFLSGFARNVDEDLRSSYYLSQEFFSIVTELADKHSGTLLSVTPERVTAVWNAFSDNPNHEKTGMLYACELITALDSFMFDLGYTALSKINPVVVTTSGEVLTGIVGAEEERSMVVYGGCVTLGEELPSLLIALGIKCACTGNLSDYCPLDFYPLPMDHVTDFEGNVHVVYEIIDTYLPYHNKFIEAFNAFKLEKYDIAENMYSEVYNENRDDWQAFRMSQLCIYLQKSGRIYQRRVPQWKLFPVEVEGINNTEKHRRRNSYHWRKLEASSVEDHLREVISKVTDTQSSYSFNCEGIQTTENIKKTEKNYLTQEKSLKQDQELPIIEFRDRQGMMYRLSDRVLGKGANGKVCLGLSQNGALVAIKSIHLPMVERSEIEGMSGVALRRLRRKGIIAKANVQEALDGIINEVGMLSRLRHKNIVGYISCAILKNRLLVVMELASGGSLYNILCQLSKIDVSRAKRYLRDVLKGLEYLHGKNIVHRDIKPQNVLLLENGVCKLSDFGTSRSLQMIYTSAQLEGTPLYVAPEAVRGRVEKASDIWSFGIMMAQILSGKVPWPDVGKMNPHAFLYSVGHVETFLPQVDESIPVEAKDIIMRCCIHDPSKRPTARELLKDPFFGQTNNYIGSMSVNRRLSRIDDHLHGHSLNSSHVRPGNEYIVFPPTRGVKTNSLNCIKK</sequence>
<dbReference type="PROSITE" id="PS00108">
    <property type="entry name" value="PROTEIN_KINASE_ST"/>
    <property type="match status" value="1"/>
</dbReference>
<dbReference type="Proteomes" id="UP000192257">
    <property type="component" value="Unassembled WGS sequence"/>
</dbReference>
<dbReference type="Gene3D" id="1.10.510.10">
    <property type="entry name" value="Transferase(Phosphotransferase) domain 1"/>
    <property type="match status" value="1"/>
</dbReference>
<feature type="transmembrane region" description="Helical" evidence="8">
    <location>
        <begin position="103"/>
        <end position="126"/>
    </location>
</feature>
<keyword evidence="8" id="KW-0472">Membrane</keyword>
<keyword evidence="6 7" id="KW-0067">ATP-binding</keyword>
<feature type="transmembrane region" description="Helical" evidence="8">
    <location>
        <begin position="49"/>
        <end position="72"/>
    </location>
</feature>
<evidence type="ECO:0000256" key="1">
    <source>
        <dbReference type="ARBA" id="ARBA00004167"/>
    </source>
</evidence>
<dbReference type="SMART" id="SM00220">
    <property type="entry name" value="S_TKc"/>
    <property type="match status" value="1"/>
</dbReference>
<dbReference type="VEuPathDB" id="TriTrypDB:TM35_000091000"/>
<evidence type="ECO:0000256" key="6">
    <source>
        <dbReference type="ARBA" id="ARBA00022840"/>
    </source>
</evidence>
<evidence type="ECO:0000259" key="9">
    <source>
        <dbReference type="PROSITE" id="PS50011"/>
    </source>
</evidence>
<dbReference type="OrthoDB" id="4062651at2759"/>
<evidence type="ECO:0000313" key="11">
    <source>
        <dbReference type="Proteomes" id="UP000192257"/>
    </source>
</evidence>
<dbReference type="SUPFAM" id="SSF56112">
    <property type="entry name" value="Protein kinase-like (PK-like)"/>
    <property type="match status" value="1"/>
</dbReference>
<dbReference type="InterPro" id="IPR011009">
    <property type="entry name" value="Kinase-like_dom_sf"/>
</dbReference>
<feature type="domain" description="Protein kinase" evidence="9">
    <location>
        <begin position="671"/>
        <end position="951"/>
    </location>
</feature>
<keyword evidence="8" id="KW-0812">Transmembrane</keyword>
<dbReference type="PROSITE" id="PS50011">
    <property type="entry name" value="PROTEIN_KINASE_DOM"/>
    <property type="match status" value="1"/>
</dbReference>
<feature type="binding site" evidence="7">
    <location>
        <position position="699"/>
    </location>
    <ligand>
        <name>ATP</name>
        <dbReference type="ChEBI" id="CHEBI:30616"/>
    </ligand>
</feature>
<dbReference type="InterPro" id="IPR008271">
    <property type="entry name" value="Ser/Thr_kinase_AS"/>
</dbReference>
<keyword evidence="4 7" id="KW-0547">Nucleotide-binding</keyword>
<evidence type="ECO:0000256" key="5">
    <source>
        <dbReference type="ARBA" id="ARBA00022777"/>
    </source>
</evidence>
<dbReference type="GeneID" id="39984119"/>
<dbReference type="Gene3D" id="3.30.70.1230">
    <property type="entry name" value="Nucleotide cyclase"/>
    <property type="match status" value="1"/>
</dbReference>
<evidence type="ECO:0000256" key="3">
    <source>
        <dbReference type="ARBA" id="ARBA00022679"/>
    </source>
</evidence>
<reference evidence="10 11" key="1">
    <citation type="submission" date="2017-03" db="EMBL/GenBank/DDBJ databases">
        <title>An alternative strategy for trypanosome survival in the mammalian bloodstream revealed through genome and transcriptome analysis of the ubiquitous bovine parasite Trypanosoma (Megatrypanum) theileri.</title>
        <authorList>
            <person name="Kelly S."/>
            <person name="Ivens A."/>
            <person name="Mott A."/>
            <person name="O'Neill E."/>
            <person name="Emms D."/>
            <person name="Macleod O."/>
            <person name="Voorheis P."/>
            <person name="Matthews J."/>
            <person name="Matthews K."/>
            <person name="Carrington M."/>
        </authorList>
    </citation>
    <scope>NUCLEOTIDE SEQUENCE [LARGE SCALE GENOMIC DNA]</scope>
    <source>
        <strain evidence="10">Edinburgh</strain>
    </source>
</reference>
<proteinExistence type="predicted"/>
<keyword evidence="5" id="KW-0418">Kinase</keyword>
<dbReference type="InterPro" id="IPR000719">
    <property type="entry name" value="Prot_kinase_dom"/>
</dbReference>
<comment type="caution">
    <text evidence="10">The sequence shown here is derived from an EMBL/GenBank/DDBJ whole genome shotgun (WGS) entry which is preliminary data.</text>
</comment>
<dbReference type="GO" id="GO:0016020">
    <property type="term" value="C:membrane"/>
    <property type="evidence" value="ECO:0007669"/>
    <property type="project" value="UniProtKB-SubCell"/>
</dbReference>
<dbReference type="PROSITE" id="PS00107">
    <property type="entry name" value="PROTEIN_KINASE_ATP"/>
    <property type="match status" value="1"/>
</dbReference>
<dbReference type="Pfam" id="PF00069">
    <property type="entry name" value="Pkinase"/>
    <property type="match status" value="1"/>
</dbReference>